<keyword evidence="2 6" id="KW-0812">Transmembrane</keyword>
<name>A0A501PMX1_9PROT</name>
<protein>
    <submittedName>
        <fullName evidence="8">LapA family protein</fullName>
    </submittedName>
</protein>
<evidence type="ECO:0000256" key="1">
    <source>
        <dbReference type="ARBA" id="ARBA00022475"/>
    </source>
</evidence>
<dbReference type="OrthoDB" id="7357768at2"/>
<dbReference type="EMBL" id="VFIY01000005">
    <property type="protein sequence ID" value="TPD61850.1"/>
    <property type="molecule type" value="Genomic_DNA"/>
</dbReference>
<feature type="transmembrane region" description="Helical" evidence="6">
    <location>
        <begin position="44"/>
        <end position="64"/>
    </location>
</feature>
<evidence type="ECO:0000256" key="5">
    <source>
        <dbReference type="SAM" id="MobiDB-lite"/>
    </source>
</evidence>
<feature type="compositionally biased region" description="Basic and acidic residues" evidence="5">
    <location>
        <begin position="94"/>
        <end position="107"/>
    </location>
</feature>
<evidence type="ECO:0000313" key="9">
    <source>
        <dbReference type="Proteomes" id="UP000319148"/>
    </source>
</evidence>
<dbReference type="AlphaFoldDB" id="A0A501PMX1"/>
<keyword evidence="4 6" id="KW-0472">Membrane</keyword>
<evidence type="ECO:0000256" key="4">
    <source>
        <dbReference type="ARBA" id="ARBA00023136"/>
    </source>
</evidence>
<proteinExistence type="predicted"/>
<comment type="caution">
    <text evidence="8">The sequence shown here is derived from an EMBL/GenBank/DDBJ whole genome shotgun (WGS) entry which is preliminary data.</text>
</comment>
<evidence type="ECO:0000256" key="3">
    <source>
        <dbReference type="ARBA" id="ARBA00022989"/>
    </source>
</evidence>
<reference evidence="9" key="1">
    <citation type="submission" date="2019-06" db="EMBL/GenBank/DDBJ databases">
        <title>The complete genome of Emcibacter congregatus ZYLT.</title>
        <authorList>
            <person name="Zhao Z."/>
        </authorList>
    </citation>
    <scope>NUCLEOTIDE SEQUENCE [LARGE SCALE GENOMIC DNA]</scope>
    <source>
        <strain evidence="9">MCCC 1A06723</strain>
    </source>
</reference>
<evidence type="ECO:0000259" key="7">
    <source>
        <dbReference type="Pfam" id="PF06305"/>
    </source>
</evidence>
<dbReference type="Proteomes" id="UP000319148">
    <property type="component" value="Unassembled WGS sequence"/>
</dbReference>
<gene>
    <name evidence="8" type="ORF">FIV46_06470</name>
</gene>
<evidence type="ECO:0000256" key="6">
    <source>
        <dbReference type="SAM" id="Phobius"/>
    </source>
</evidence>
<dbReference type="Pfam" id="PF06305">
    <property type="entry name" value="LapA_dom"/>
    <property type="match status" value="1"/>
</dbReference>
<dbReference type="GO" id="GO:0005886">
    <property type="term" value="C:plasma membrane"/>
    <property type="evidence" value="ECO:0007669"/>
    <property type="project" value="InterPro"/>
</dbReference>
<evidence type="ECO:0000256" key="2">
    <source>
        <dbReference type="ARBA" id="ARBA00022692"/>
    </source>
</evidence>
<keyword evidence="9" id="KW-1185">Reference proteome</keyword>
<dbReference type="RefSeq" id="WP_139939638.1">
    <property type="nucleotide sequence ID" value="NZ_JBHSYP010000003.1"/>
</dbReference>
<feature type="domain" description="Lipopolysaccharide assembly protein A" evidence="7">
    <location>
        <begin position="23"/>
        <end position="87"/>
    </location>
</feature>
<dbReference type="InterPro" id="IPR010445">
    <property type="entry name" value="LapA_dom"/>
</dbReference>
<keyword evidence="1" id="KW-1003">Cell membrane</keyword>
<keyword evidence="3 6" id="KW-1133">Transmembrane helix</keyword>
<evidence type="ECO:0000313" key="8">
    <source>
        <dbReference type="EMBL" id="TPD61850.1"/>
    </source>
</evidence>
<organism evidence="8 9">
    <name type="scientific">Emcibacter nanhaiensis</name>
    <dbReference type="NCBI Taxonomy" id="1505037"/>
    <lineage>
        <taxon>Bacteria</taxon>
        <taxon>Pseudomonadati</taxon>
        <taxon>Pseudomonadota</taxon>
        <taxon>Alphaproteobacteria</taxon>
        <taxon>Emcibacterales</taxon>
        <taxon>Emcibacteraceae</taxon>
        <taxon>Emcibacter</taxon>
    </lineage>
</organism>
<feature type="region of interest" description="Disordered" evidence="5">
    <location>
        <begin position="88"/>
        <end position="107"/>
    </location>
</feature>
<sequence>MRYFIYAAFAVFTIFCIIIAVSNQETVDLSLHPLPWTIQGIPEYLLVFLGIFIGLGAGWIVAISSSFKHRRSRRQLERQVRDLESELKSLSNRPVRETKNPEIKQQK</sequence>
<accession>A0A501PMX1</accession>